<dbReference type="NCBIfam" id="TIGR01044">
    <property type="entry name" value="rplV_bact"/>
    <property type="match status" value="1"/>
</dbReference>
<evidence type="ECO:0000256" key="1">
    <source>
        <dbReference type="ARBA" id="ARBA00009451"/>
    </source>
</evidence>
<dbReference type="CDD" id="cd00336">
    <property type="entry name" value="Ribosomal_L22"/>
    <property type="match status" value="1"/>
</dbReference>
<evidence type="ECO:0000256" key="4">
    <source>
        <dbReference type="ARBA" id="ARBA00022980"/>
    </source>
</evidence>
<dbReference type="AlphaFoldDB" id="A0A2M7G112"/>
<evidence type="ECO:0000256" key="8">
    <source>
        <dbReference type="RuleBase" id="RU004005"/>
    </source>
</evidence>
<reference evidence="11 12" key="1">
    <citation type="submission" date="2017-09" db="EMBL/GenBank/DDBJ databases">
        <title>Depth-based differentiation of microbial function through sediment-hosted aquifers and enrichment of novel symbionts in the deep terrestrial subsurface.</title>
        <authorList>
            <person name="Probst A.J."/>
            <person name="Ladd B."/>
            <person name="Jarett J.K."/>
            <person name="Geller-Mcgrath D.E."/>
            <person name="Sieber C.M."/>
            <person name="Emerson J.B."/>
            <person name="Anantharaman K."/>
            <person name="Thomas B.C."/>
            <person name="Malmstrom R."/>
            <person name="Stieglmeier M."/>
            <person name="Klingl A."/>
            <person name="Woyke T."/>
            <person name="Ryan C.M."/>
            <person name="Banfield J.F."/>
        </authorList>
    </citation>
    <scope>NUCLEOTIDE SEQUENCE [LARGE SCALE GENOMIC DNA]</scope>
    <source>
        <strain evidence="11">CG17_big_fil_post_rev_8_21_14_2_50_48_46</strain>
    </source>
</reference>
<evidence type="ECO:0000256" key="2">
    <source>
        <dbReference type="ARBA" id="ARBA00022730"/>
    </source>
</evidence>
<keyword evidence="4 7" id="KW-0689">Ribosomal protein</keyword>
<keyword evidence="5 7" id="KW-0687">Ribonucleoprotein</keyword>
<dbReference type="PANTHER" id="PTHR13501:SF8">
    <property type="entry name" value="LARGE RIBOSOMAL SUBUNIT PROTEIN UL22M"/>
    <property type="match status" value="1"/>
</dbReference>
<dbReference type="GO" id="GO:0006412">
    <property type="term" value="P:translation"/>
    <property type="evidence" value="ECO:0007669"/>
    <property type="project" value="UniProtKB-UniRule"/>
</dbReference>
<comment type="function">
    <text evidence="7 10">This protein binds specifically to 23S rRNA; its binding is stimulated by other ribosomal proteins, e.g., L4, L17, and L20. It is important during the early stages of 50S assembly. It makes multiple contacts with different domains of the 23S rRNA in the assembled 50S subunit and ribosome.</text>
</comment>
<dbReference type="GO" id="GO:0022625">
    <property type="term" value="C:cytosolic large ribosomal subunit"/>
    <property type="evidence" value="ECO:0007669"/>
    <property type="project" value="TreeGrafter"/>
</dbReference>
<comment type="similarity">
    <text evidence="1 7 8">Belongs to the universal ribosomal protein uL22 family.</text>
</comment>
<dbReference type="EMBL" id="PFFQ01000053">
    <property type="protein sequence ID" value="PIW15398.1"/>
    <property type="molecule type" value="Genomic_DNA"/>
</dbReference>
<dbReference type="PROSITE" id="PS00464">
    <property type="entry name" value="RIBOSOMAL_L22"/>
    <property type="match status" value="1"/>
</dbReference>
<dbReference type="SUPFAM" id="SSF54843">
    <property type="entry name" value="Ribosomal protein L22"/>
    <property type="match status" value="1"/>
</dbReference>
<dbReference type="GO" id="GO:0003735">
    <property type="term" value="F:structural constituent of ribosome"/>
    <property type="evidence" value="ECO:0007669"/>
    <property type="project" value="InterPro"/>
</dbReference>
<keyword evidence="3 7" id="KW-0694">RNA-binding</keyword>
<comment type="subunit">
    <text evidence="7 9">Part of the 50S ribosomal subunit.</text>
</comment>
<keyword evidence="2 7" id="KW-0699">rRNA-binding</keyword>
<comment type="caution">
    <text evidence="11">The sequence shown here is derived from an EMBL/GenBank/DDBJ whole genome shotgun (WGS) entry which is preliminary data.</text>
</comment>
<dbReference type="Gene3D" id="3.90.470.10">
    <property type="entry name" value="Ribosomal protein L22/L17"/>
    <property type="match status" value="1"/>
</dbReference>
<dbReference type="InterPro" id="IPR036394">
    <property type="entry name" value="Ribosomal_uL22_sf"/>
</dbReference>
<sequence>MSNPVKVKAIAKNVSMSPFKLRRVMNLVRGMNGLDALDHLKFMPHKAARIIEKVLHSALSNAENNNMLDVEELYVVEAFVDGGRTLRRVQPRAQGRAYMIKKRSSHVTIAVGPKKK</sequence>
<evidence type="ECO:0000256" key="5">
    <source>
        <dbReference type="ARBA" id="ARBA00023274"/>
    </source>
</evidence>
<name>A0A2M7G112_9BACT</name>
<evidence type="ECO:0000256" key="10">
    <source>
        <dbReference type="RuleBase" id="RU004008"/>
    </source>
</evidence>
<dbReference type="HAMAP" id="MF_01331_B">
    <property type="entry name" value="Ribosomal_uL22_B"/>
    <property type="match status" value="1"/>
</dbReference>
<dbReference type="GO" id="GO:0019843">
    <property type="term" value="F:rRNA binding"/>
    <property type="evidence" value="ECO:0007669"/>
    <property type="project" value="UniProtKB-UniRule"/>
</dbReference>
<organism evidence="11 12">
    <name type="scientific">bacterium (Candidatus Blackallbacteria) CG17_big_fil_post_rev_8_21_14_2_50_48_46</name>
    <dbReference type="NCBI Taxonomy" id="2014261"/>
    <lineage>
        <taxon>Bacteria</taxon>
        <taxon>Candidatus Blackallbacteria</taxon>
    </lineage>
</organism>
<evidence type="ECO:0000256" key="9">
    <source>
        <dbReference type="RuleBase" id="RU004006"/>
    </source>
</evidence>
<protein>
    <recommendedName>
        <fullName evidence="6 7">Large ribosomal subunit protein uL22</fullName>
    </recommendedName>
</protein>
<dbReference type="InterPro" id="IPR001063">
    <property type="entry name" value="Ribosomal_uL22"/>
</dbReference>
<dbReference type="InterPro" id="IPR047867">
    <property type="entry name" value="Ribosomal_uL22_bac/org-type"/>
</dbReference>
<dbReference type="InterPro" id="IPR005727">
    <property type="entry name" value="Ribosomal_uL22_bac/chlpt-type"/>
</dbReference>
<gene>
    <name evidence="7" type="primary">rplV</name>
    <name evidence="11" type="ORF">COW36_18450</name>
</gene>
<proteinExistence type="inferred from homology"/>
<dbReference type="Pfam" id="PF00237">
    <property type="entry name" value="Ribosomal_L22"/>
    <property type="match status" value="1"/>
</dbReference>
<evidence type="ECO:0000313" key="12">
    <source>
        <dbReference type="Proteomes" id="UP000231019"/>
    </source>
</evidence>
<dbReference type="InterPro" id="IPR018260">
    <property type="entry name" value="Ribosomal_uL22_CS"/>
</dbReference>
<accession>A0A2M7G112</accession>
<dbReference type="Proteomes" id="UP000231019">
    <property type="component" value="Unassembled WGS sequence"/>
</dbReference>
<dbReference type="PANTHER" id="PTHR13501">
    <property type="entry name" value="CHLOROPLAST 50S RIBOSOMAL PROTEIN L22-RELATED"/>
    <property type="match status" value="1"/>
</dbReference>
<evidence type="ECO:0000256" key="3">
    <source>
        <dbReference type="ARBA" id="ARBA00022884"/>
    </source>
</evidence>
<comment type="function">
    <text evidence="7">The globular domain of the protein is located near the polypeptide exit tunnel on the outside of the subunit, while an extended beta-hairpin is found that lines the wall of the exit tunnel in the center of the 70S ribosome.</text>
</comment>
<evidence type="ECO:0000256" key="7">
    <source>
        <dbReference type="HAMAP-Rule" id="MF_01331"/>
    </source>
</evidence>
<evidence type="ECO:0000313" key="11">
    <source>
        <dbReference type="EMBL" id="PIW15398.1"/>
    </source>
</evidence>
<evidence type="ECO:0000256" key="6">
    <source>
        <dbReference type="ARBA" id="ARBA00035207"/>
    </source>
</evidence>